<dbReference type="EMBL" id="CP119321">
    <property type="protein sequence ID" value="WEK12352.1"/>
    <property type="molecule type" value="Genomic_DNA"/>
</dbReference>
<keyword evidence="1" id="KW-1133">Transmembrane helix</keyword>
<gene>
    <name evidence="2" type="ORF">P0Y48_07615</name>
</gene>
<dbReference type="AlphaFoldDB" id="A0AAJ6B2W2"/>
<evidence type="ECO:0000256" key="1">
    <source>
        <dbReference type="SAM" id="Phobius"/>
    </source>
</evidence>
<feature type="transmembrane region" description="Helical" evidence="1">
    <location>
        <begin position="12"/>
        <end position="30"/>
    </location>
</feature>
<keyword evidence="1" id="KW-0472">Membrane</keyword>
<feature type="transmembrane region" description="Helical" evidence="1">
    <location>
        <begin position="132"/>
        <end position="154"/>
    </location>
</feature>
<organism evidence="2 3">
    <name type="scientific">Candidatus Microbacterium phytovorans</name>
    <dbReference type="NCBI Taxonomy" id="3121374"/>
    <lineage>
        <taxon>Bacteria</taxon>
        <taxon>Bacillati</taxon>
        <taxon>Actinomycetota</taxon>
        <taxon>Actinomycetes</taxon>
        <taxon>Micrococcales</taxon>
        <taxon>Microbacteriaceae</taxon>
        <taxon>Microbacterium</taxon>
    </lineage>
</organism>
<evidence type="ECO:0000313" key="3">
    <source>
        <dbReference type="Proteomes" id="UP001213972"/>
    </source>
</evidence>
<name>A0AAJ6B2W2_9MICO</name>
<proteinExistence type="predicted"/>
<keyword evidence="1" id="KW-0812">Transmembrane</keyword>
<feature type="transmembrane region" description="Helical" evidence="1">
    <location>
        <begin position="36"/>
        <end position="53"/>
    </location>
</feature>
<sequence length="195" mass="20166">MTVDTGIRMPYIVTTIILVVAGLVLGPILLTSSTITQTPVEGIAAFAILYVLAQAIERVNQLLVPVLDRLLSAVSGAPTATDKKRTALTAVREQAAAMRGFGVSAYSADAQSEADEAVTTANIEKALLTNGLAFLLAMLLVGLFKFSLLASLGYTNVPSVVDIVITATAIMGGSAGLGDLISKIQKSKTADETAV</sequence>
<accession>A0AAJ6B2W2</accession>
<evidence type="ECO:0000313" key="2">
    <source>
        <dbReference type="EMBL" id="WEK12352.1"/>
    </source>
</evidence>
<protein>
    <submittedName>
        <fullName evidence="2">Uncharacterized protein</fullName>
    </submittedName>
</protein>
<dbReference type="Proteomes" id="UP001213972">
    <property type="component" value="Chromosome"/>
</dbReference>
<reference evidence="2" key="1">
    <citation type="submission" date="2023-03" db="EMBL/GenBank/DDBJ databases">
        <title>Andean soil-derived lignocellulolytic bacterial consortium as a source of novel taxa and putative plastic-active enzymes.</title>
        <authorList>
            <person name="Diaz-Garcia L."/>
            <person name="Chuvochina M."/>
            <person name="Feuerriegel G."/>
            <person name="Bunk B."/>
            <person name="Sproer C."/>
            <person name="Streit W.R."/>
            <person name="Rodriguez L.M."/>
            <person name="Overmann J."/>
            <person name="Jimenez D.J."/>
        </authorList>
    </citation>
    <scope>NUCLEOTIDE SEQUENCE</scope>
    <source>
        <strain evidence="2">MAG 4610</strain>
    </source>
</reference>
<feature type="transmembrane region" description="Helical" evidence="1">
    <location>
        <begin position="160"/>
        <end position="181"/>
    </location>
</feature>